<gene>
    <name evidence="1" type="ORF">DI640_14470</name>
</gene>
<organism evidence="1 2">
    <name type="scientific">Sphingomonas taxi</name>
    <dbReference type="NCBI Taxonomy" id="1549858"/>
    <lineage>
        <taxon>Bacteria</taxon>
        <taxon>Pseudomonadati</taxon>
        <taxon>Pseudomonadota</taxon>
        <taxon>Alphaproteobacteria</taxon>
        <taxon>Sphingomonadales</taxon>
        <taxon>Sphingomonadaceae</taxon>
        <taxon>Sphingomonas</taxon>
    </lineage>
</organism>
<accession>A0A2W4YV67</accession>
<evidence type="ECO:0000313" key="2">
    <source>
        <dbReference type="Proteomes" id="UP000249555"/>
    </source>
</evidence>
<comment type="caution">
    <text evidence="1">The sequence shown here is derived from an EMBL/GenBank/DDBJ whole genome shotgun (WGS) entry which is preliminary data.</text>
</comment>
<sequence length="63" mass="6363">MPQSVVDLAGDGVHARRFRGSRLSLATRGRFAFALAASACHHGSDRVGVGVDSGGEARPGAGS</sequence>
<dbReference type="Proteomes" id="UP000249555">
    <property type="component" value="Unassembled WGS sequence"/>
</dbReference>
<evidence type="ECO:0000313" key="1">
    <source>
        <dbReference type="EMBL" id="PZO71379.1"/>
    </source>
</evidence>
<reference evidence="1 2" key="1">
    <citation type="submission" date="2017-08" db="EMBL/GenBank/DDBJ databases">
        <title>Infants hospitalized years apart are colonized by the same room-sourced microbial strains.</title>
        <authorList>
            <person name="Brooks B."/>
            <person name="Olm M.R."/>
            <person name="Firek B.A."/>
            <person name="Baker R."/>
            <person name="Thomas B.C."/>
            <person name="Morowitz M.J."/>
            <person name="Banfield J.F."/>
        </authorList>
    </citation>
    <scope>NUCLEOTIDE SEQUENCE [LARGE SCALE GENOMIC DNA]</scope>
    <source>
        <strain evidence="1">S2_018_000_R3_119</strain>
    </source>
</reference>
<feature type="non-terminal residue" evidence="1">
    <location>
        <position position="63"/>
    </location>
</feature>
<proteinExistence type="predicted"/>
<name>A0A2W4YV67_9SPHN</name>
<protein>
    <submittedName>
        <fullName evidence="1">Uncharacterized protein</fullName>
    </submittedName>
</protein>
<dbReference type="EMBL" id="QFMX01000066">
    <property type="protein sequence ID" value="PZO71379.1"/>
    <property type="molecule type" value="Genomic_DNA"/>
</dbReference>
<dbReference type="AlphaFoldDB" id="A0A2W4YV67"/>